<accession>A0A0S7YIE6</accession>
<dbReference type="Proteomes" id="UP000051012">
    <property type="component" value="Unassembled WGS sequence"/>
</dbReference>
<reference evidence="7 8" key="1">
    <citation type="journal article" date="2015" name="Microbiome">
        <title>Genomic resolution of linkages in carbon, nitrogen, and sulfur cycling among widespread estuary sediment bacteria.</title>
        <authorList>
            <person name="Baker B.J."/>
            <person name="Lazar C.S."/>
            <person name="Teske A.P."/>
            <person name="Dick G.J."/>
        </authorList>
    </citation>
    <scope>NUCLEOTIDE SEQUENCE [LARGE SCALE GENOMIC DNA]</scope>
    <source>
        <strain evidence="7">DG_78</strain>
    </source>
</reference>
<feature type="non-terminal residue" evidence="7">
    <location>
        <position position="216"/>
    </location>
</feature>
<dbReference type="NCBIfam" id="NF004079">
    <property type="entry name" value="PRK05584.1"/>
    <property type="match status" value="1"/>
</dbReference>
<evidence type="ECO:0000313" key="8">
    <source>
        <dbReference type="Proteomes" id="UP000051012"/>
    </source>
</evidence>
<dbReference type="AlphaFoldDB" id="A0A0S7YIE6"/>
<gene>
    <name evidence="7" type="ORF">AMJ52_00345</name>
</gene>
<dbReference type="InterPro" id="IPR010049">
    <property type="entry name" value="MTA_SAH_Nsdase"/>
</dbReference>
<dbReference type="EC" id="3.2.2.9" evidence="2"/>
<dbReference type="InterPro" id="IPR000845">
    <property type="entry name" value="Nucleoside_phosphorylase_d"/>
</dbReference>
<name>A0A0S7YIE6_UNCT6</name>
<proteinExistence type="predicted"/>
<comment type="caution">
    <text evidence="7">The sequence shown here is derived from an EMBL/GenBank/DDBJ whole genome shotgun (WGS) entry which is preliminary data.</text>
</comment>
<dbReference type="GO" id="GO:0009164">
    <property type="term" value="P:nucleoside catabolic process"/>
    <property type="evidence" value="ECO:0007669"/>
    <property type="project" value="InterPro"/>
</dbReference>
<protein>
    <recommendedName>
        <fullName evidence="2">adenosylhomocysteine nucleosidase</fullName>
        <ecNumber evidence="2">3.2.2.9</ecNumber>
    </recommendedName>
</protein>
<dbReference type="GO" id="GO:0008782">
    <property type="term" value="F:adenosylhomocysteine nucleosidase activity"/>
    <property type="evidence" value="ECO:0007669"/>
    <property type="project" value="UniProtKB-EC"/>
</dbReference>
<dbReference type="PANTHER" id="PTHR46832">
    <property type="entry name" value="5'-METHYLTHIOADENOSINE/S-ADENOSYLHOMOCYSTEINE NUCLEOSIDASE"/>
    <property type="match status" value="1"/>
</dbReference>
<evidence type="ECO:0000259" key="6">
    <source>
        <dbReference type="Pfam" id="PF01048"/>
    </source>
</evidence>
<feature type="domain" description="Nucleoside phosphorylase" evidence="6">
    <location>
        <begin position="15"/>
        <end position="216"/>
    </location>
</feature>
<dbReference type="PATRIC" id="fig|1703772.3.peg.65"/>
<evidence type="ECO:0000256" key="1">
    <source>
        <dbReference type="ARBA" id="ARBA00004945"/>
    </source>
</evidence>
<dbReference type="NCBIfam" id="TIGR01704">
    <property type="entry name" value="MTA_SAH-Nsdase"/>
    <property type="match status" value="1"/>
</dbReference>
<dbReference type="SUPFAM" id="SSF53167">
    <property type="entry name" value="Purine and uridine phosphorylases"/>
    <property type="match status" value="1"/>
</dbReference>
<dbReference type="CDD" id="cd09008">
    <property type="entry name" value="MTAN"/>
    <property type="match status" value="1"/>
</dbReference>
<evidence type="ECO:0000256" key="4">
    <source>
        <dbReference type="ARBA" id="ARBA00022801"/>
    </source>
</evidence>
<evidence type="ECO:0000256" key="3">
    <source>
        <dbReference type="ARBA" id="ARBA00022605"/>
    </source>
</evidence>
<dbReference type="InterPro" id="IPR035994">
    <property type="entry name" value="Nucleoside_phosphorylase_sf"/>
</dbReference>
<dbReference type="Pfam" id="PF01048">
    <property type="entry name" value="PNP_UDP_1"/>
    <property type="match status" value="1"/>
</dbReference>
<dbReference type="GO" id="GO:0005829">
    <property type="term" value="C:cytosol"/>
    <property type="evidence" value="ECO:0007669"/>
    <property type="project" value="TreeGrafter"/>
</dbReference>
<dbReference type="GO" id="GO:0008930">
    <property type="term" value="F:methylthioadenosine nucleosidase activity"/>
    <property type="evidence" value="ECO:0007669"/>
    <property type="project" value="InterPro"/>
</dbReference>
<keyword evidence="3" id="KW-0028">Amino-acid biosynthesis</keyword>
<evidence type="ECO:0000256" key="2">
    <source>
        <dbReference type="ARBA" id="ARBA00011974"/>
    </source>
</evidence>
<dbReference type="UniPathway" id="UPA00904">
    <property type="reaction ID" value="UER00871"/>
</dbReference>
<comment type="pathway">
    <text evidence="1">Amino-acid biosynthesis; L-methionine biosynthesis via salvage pathway; S-methyl-5-thio-alpha-D-ribose 1-phosphate from S-methyl-5'-thioadenosine (hydrolase route): step 1/2.</text>
</comment>
<sequence length="216" mass="23651">MAILLILVTLGQFNRLGIIGAMDEEITLMKEYMKIEKVDTITQRIFAIGKIEETPCICVKAGIGKTNAALTAEILMREYNVDAIIYSGVAGGINPELGIGDIVISRRIFHHDFGQITPDAFIVFDTLGFSADSFLIEIALEAAANVKFDSVHTKITKEGARYPQICLGVIATGDQFISSEEKRQWLDNVLHTDCVEMEGAAVAQVCAINNIPFIII</sequence>
<dbReference type="EMBL" id="LJNI01000002">
    <property type="protein sequence ID" value="KPJ74529.1"/>
    <property type="molecule type" value="Genomic_DNA"/>
</dbReference>
<keyword evidence="4" id="KW-0378">Hydrolase</keyword>
<keyword evidence="5" id="KW-0486">Methionine biosynthesis</keyword>
<dbReference type="PANTHER" id="PTHR46832:SF1">
    <property type="entry name" value="5'-METHYLTHIOADENOSINE_S-ADENOSYLHOMOCYSTEINE NUCLEOSIDASE"/>
    <property type="match status" value="1"/>
</dbReference>
<evidence type="ECO:0000313" key="7">
    <source>
        <dbReference type="EMBL" id="KPJ74529.1"/>
    </source>
</evidence>
<dbReference type="GO" id="GO:0019284">
    <property type="term" value="P:L-methionine salvage from S-adenosylmethionine"/>
    <property type="evidence" value="ECO:0007669"/>
    <property type="project" value="TreeGrafter"/>
</dbReference>
<dbReference type="GO" id="GO:0019509">
    <property type="term" value="P:L-methionine salvage from methylthioadenosine"/>
    <property type="evidence" value="ECO:0007669"/>
    <property type="project" value="UniProtKB-UniPathway"/>
</dbReference>
<evidence type="ECO:0000256" key="5">
    <source>
        <dbReference type="ARBA" id="ARBA00023167"/>
    </source>
</evidence>
<organism evidence="7 8">
    <name type="scientific">candidate division TA06 bacterium DG_78</name>
    <dbReference type="NCBI Taxonomy" id="1703772"/>
    <lineage>
        <taxon>Bacteria</taxon>
        <taxon>Bacteria division TA06</taxon>
    </lineage>
</organism>
<dbReference type="Gene3D" id="3.40.50.1580">
    <property type="entry name" value="Nucleoside phosphorylase domain"/>
    <property type="match status" value="1"/>
</dbReference>